<reference evidence="2 3" key="1">
    <citation type="submission" date="2019-07" db="EMBL/GenBank/DDBJ databases">
        <title>Whole genome shotgun sequence of Acinetobacter johnsonii NBRC 102197.</title>
        <authorList>
            <person name="Hosoyama A."/>
            <person name="Uohara A."/>
            <person name="Ohji S."/>
            <person name="Ichikawa N."/>
        </authorList>
    </citation>
    <scope>NUCLEOTIDE SEQUENCE [LARGE SCALE GENOMIC DNA]</scope>
    <source>
        <strain evidence="2 3">NBRC 102197</strain>
    </source>
</reference>
<accession>A0AAV3WAZ7</accession>
<organism evidence="2 3">
    <name type="scientific">Acinetobacter johnsonii</name>
    <dbReference type="NCBI Taxonomy" id="40214"/>
    <lineage>
        <taxon>Bacteria</taxon>
        <taxon>Pseudomonadati</taxon>
        <taxon>Pseudomonadota</taxon>
        <taxon>Gammaproteobacteria</taxon>
        <taxon>Moraxellales</taxon>
        <taxon>Moraxellaceae</taxon>
        <taxon>Acinetobacter</taxon>
    </lineage>
</organism>
<evidence type="ECO:0000313" key="3">
    <source>
        <dbReference type="Proteomes" id="UP000321274"/>
    </source>
</evidence>
<name>A0AAV3WAZ7_ACIJO</name>
<sequence length="101" mass="11770">MDIKTQVLTNVITQIVDDMSHHPNWDSMMNLTDCSLFDCEINHQEITSKIQKLLQCKEYMDLIHYGNQIFDEAMTQASQEFDESLDQLSEDLKKNSTPFLP</sequence>
<dbReference type="AlphaFoldDB" id="A0AAV3WAZ7"/>
<dbReference type="RefSeq" id="WP_114836355.1">
    <property type="nucleotide sequence ID" value="NZ_BJUJ01000001.1"/>
</dbReference>
<dbReference type="EMBL" id="BJUJ01000001">
    <property type="protein sequence ID" value="GEK42814.1"/>
    <property type="molecule type" value="Genomic_DNA"/>
</dbReference>
<dbReference type="Proteomes" id="UP000321274">
    <property type="component" value="Unassembled WGS sequence"/>
</dbReference>
<comment type="caution">
    <text evidence="2">The sequence shown here is derived from an EMBL/GenBank/DDBJ whole genome shotgun (WGS) entry which is preliminary data.</text>
</comment>
<protein>
    <submittedName>
        <fullName evidence="2">Uncharacterized protein</fullName>
    </submittedName>
</protein>
<proteinExistence type="predicted"/>
<gene>
    <name evidence="2" type="ORF">AJO04nite_00720</name>
</gene>
<feature type="region of interest" description="Disordered" evidence="1">
    <location>
        <begin position="81"/>
        <end position="101"/>
    </location>
</feature>
<evidence type="ECO:0000313" key="2">
    <source>
        <dbReference type="EMBL" id="GEK42814.1"/>
    </source>
</evidence>
<evidence type="ECO:0000256" key="1">
    <source>
        <dbReference type="SAM" id="MobiDB-lite"/>
    </source>
</evidence>